<evidence type="ECO:0000256" key="2">
    <source>
        <dbReference type="ARBA" id="ARBA00007755"/>
    </source>
</evidence>
<evidence type="ECO:0000256" key="3">
    <source>
        <dbReference type="ARBA" id="ARBA00022475"/>
    </source>
</evidence>
<keyword evidence="6 7" id="KW-0472">Membrane</keyword>
<evidence type="ECO:0000256" key="1">
    <source>
        <dbReference type="ARBA" id="ARBA00004651"/>
    </source>
</evidence>
<feature type="transmembrane region" description="Helical" evidence="7">
    <location>
        <begin position="184"/>
        <end position="205"/>
    </location>
</feature>
<feature type="domain" description="CstA N-terminal" evidence="8">
    <location>
        <begin position="4"/>
        <end position="142"/>
    </location>
</feature>
<proteinExistence type="inferred from homology"/>
<feature type="transmembrane region" description="Helical" evidence="7">
    <location>
        <begin position="357"/>
        <end position="379"/>
    </location>
</feature>
<dbReference type="GO" id="GO:0005886">
    <property type="term" value="C:plasma membrane"/>
    <property type="evidence" value="ECO:0007669"/>
    <property type="project" value="UniProtKB-SubCell"/>
</dbReference>
<evidence type="ECO:0000256" key="6">
    <source>
        <dbReference type="ARBA" id="ARBA00023136"/>
    </source>
</evidence>
<keyword evidence="5 7" id="KW-1133">Transmembrane helix</keyword>
<comment type="subcellular location">
    <subcellularLocation>
        <location evidence="1">Cell membrane</location>
        <topology evidence="1">Multi-pass membrane protein</topology>
    </subcellularLocation>
</comment>
<comment type="similarity">
    <text evidence="2">Belongs to the peptide transporter carbon starvation (CstA) (TC 2.A.114) family.</text>
</comment>
<evidence type="ECO:0000313" key="9">
    <source>
        <dbReference type="EMBL" id="SEQ27790.1"/>
    </source>
</evidence>
<feature type="domain" description="CstA N-terminal" evidence="8">
    <location>
        <begin position="289"/>
        <end position="423"/>
    </location>
</feature>
<feature type="transmembrane region" description="Helical" evidence="7">
    <location>
        <begin position="385"/>
        <end position="402"/>
    </location>
</feature>
<evidence type="ECO:0000259" key="8">
    <source>
        <dbReference type="Pfam" id="PF02554"/>
    </source>
</evidence>
<feature type="domain" description="CstA N-terminal" evidence="8">
    <location>
        <begin position="149"/>
        <end position="284"/>
    </location>
</feature>
<keyword evidence="10" id="KW-1185">Reference proteome</keyword>
<dbReference type="AlphaFoldDB" id="A0A1H9EPZ6"/>
<keyword evidence="4 7" id="KW-0812">Transmembrane</keyword>
<name>A0A1H9EPZ6_9LACT</name>
<sequence>MITFILSCIALAVGYFVYGKFADRVFGTDPNRETPAVSNYDGVDYVPLPLWKSFLIQFLNIAGTGPIFGAIAGAMWGPWAFVWIVFGCIFAGAVHDIMIGMMSVRSNGASVSELVGENLGETARWVMVVFSIVLLLLVGVVFVSSPADLLANLTQWNRWWWVAAILIYYIVATILPIDAIIAKIYPIFGISLVLMAVGIVGGMIFNGSFAEIPEFAFTNPHVDGVSVFPYVCISIACGAISGFHATQSPLMARTIKSEAEGRRVFYGAMITEGYVALIWAAAAMTFFGGLEGLAAEGGKAAVIVNKISQGLMGRTGMVLAILGVVACPITSGDTAFRSIRLIIADTFKIPQKAIRQRYMIALPLFVIAVALLFIDFNIIWRYFSWSNQTLAAIALWAAAAYLKKHGRQYWVAMVPAMFMTVVVTSYIIIAPEGFGAVWGANTQLAEMVGLIAGIVVMVICSLAFMRTDFKKEGLPSQIS</sequence>
<dbReference type="EMBL" id="FOEN01000007">
    <property type="protein sequence ID" value="SEQ27790.1"/>
    <property type="molecule type" value="Genomic_DNA"/>
</dbReference>
<dbReference type="RefSeq" id="WP_092572091.1">
    <property type="nucleotide sequence ID" value="NZ_CALUDV010000024.1"/>
</dbReference>
<accession>A0A1H9EPZ6</accession>
<organism evidence="9 10">
    <name type="scientific">Ignavigranum ruoffiae</name>
    <dbReference type="NCBI Taxonomy" id="89093"/>
    <lineage>
        <taxon>Bacteria</taxon>
        <taxon>Bacillati</taxon>
        <taxon>Bacillota</taxon>
        <taxon>Bacilli</taxon>
        <taxon>Lactobacillales</taxon>
        <taxon>Aerococcaceae</taxon>
        <taxon>Ignavigranum</taxon>
    </lineage>
</organism>
<gene>
    <name evidence="9" type="ORF">SAMN04488558_107105</name>
</gene>
<dbReference type="InterPro" id="IPR051605">
    <property type="entry name" value="CstA"/>
</dbReference>
<feature type="transmembrane region" description="Helical" evidence="7">
    <location>
        <begin position="80"/>
        <end position="104"/>
    </location>
</feature>
<feature type="transmembrane region" description="Helical" evidence="7">
    <location>
        <begin position="316"/>
        <end position="336"/>
    </location>
</feature>
<feature type="transmembrane region" description="Helical" evidence="7">
    <location>
        <begin position="159"/>
        <end position="177"/>
    </location>
</feature>
<dbReference type="Pfam" id="PF02554">
    <property type="entry name" value="CstA"/>
    <property type="match status" value="3"/>
</dbReference>
<evidence type="ECO:0000256" key="4">
    <source>
        <dbReference type="ARBA" id="ARBA00022692"/>
    </source>
</evidence>
<evidence type="ECO:0000256" key="7">
    <source>
        <dbReference type="SAM" id="Phobius"/>
    </source>
</evidence>
<dbReference type="STRING" id="89093.SAMN04488558_107105"/>
<dbReference type="Proteomes" id="UP000198833">
    <property type="component" value="Unassembled WGS sequence"/>
</dbReference>
<protein>
    <submittedName>
        <fullName evidence="9">Carbon starvation protein CstA</fullName>
    </submittedName>
</protein>
<feature type="transmembrane region" description="Helical" evidence="7">
    <location>
        <begin position="264"/>
        <end position="287"/>
    </location>
</feature>
<dbReference type="PANTHER" id="PTHR30252">
    <property type="entry name" value="INNER MEMBRANE PEPTIDE TRANSPORTER"/>
    <property type="match status" value="1"/>
</dbReference>
<feature type="transmembrane region" description="Helical" evidence="7">
    <location>
        <begin position="409"/>
        <end position="429"/>
    </location>
</feature>
<dbReference type="InterPro" id="IPR003706">
    <property type="entry name" value="CstA_N"/>
</dbReference>
<dbReference type="GO" id="GO:0009267">
    <property type="term" value="P:cellular response to starvation"/>
    <property type="evidence" value="ECO:0007669"/>
    <property type="project" value="InterPro"/>
</dbReference>
<dbReference type="OrthoDB" id="9761224at2"/>
<feature type="transmembrane region" description="Helical" evidence="7">
    <location>
        <begin position="444"/>
        <end position="465"/>
    </location>
</feature>
<reference evidence="9 10" key="1">
    <citation type="submission" date="2016-10" db="EMBL/GenBank/DDBJ databases">
        <authorList>
            <person name="de Groot N.N."/>
        </authorList>
    </citation>
    <scope>NUCLEOTIDE SEQUENCE [LARGE SCALE GENOMIC DNA]</scope>
    <source>
        <strain evidence="9 10">DSM 15695</strain>
    </source>
</reference>
<evidence type="ECO:0000313" key="10">
    <source>
        <dbReference type="Proteomes" id="UP000198833"/>
    </source>
</evidence>
<dbReference type="PANTHER" id="PTHR30252:SF4">
    <property type="entry name" value="CARBON STARVATION"/>
    <property type="match status" value="1"/>
</dbReference>
<keyword evidence="3" id="KW-1003">Cell membrane</keyword>
<feature type="transmembrane region" description="Helical" evidence="7">
    <location>
        <begin position="125"/>
        <end position="147"/>
    </location>
</feature>
<evidence type="ECO:0000256" key="5">
    <source>
        <dbReference type="ARBA" id="ARBA00022989"/>
    </source>
</evidence>